<evidence type="ECO:0000256" key="1">
    <source>
        <dbReference type="SAM" id="MobiDB-lite"/>
    </source>
</evidence>
<sequence>MALSQPRIRVLGKTISAAAVYILATIDLPQGLKPVFLRLTCKYAVSEGWKKLPSSAIKYSFQRKIVQQRSPKTASPTTRRKKATPQVQSRPEKPSLKCKRMQRRKTRTSLNRDGSLPAPLAFKSSSDAYSAYRCPSPSASKACQVKLSSTVPSSHPSGREEDRHENL</sequence>
<evidence type="ECO:0000313" key="3">
    <source>
        <dbReference type="Proteomes" id="UP001651158"/>
    </source>
</evidence>
<protein>
    <submittedName>
        <fullName evidence="2">Uncharacterized protein</fullName>
    </submittedName>
</protein>
<feature type="compositionally biased region" description="Basic and acidic residues" evidence="1">
    <location>
        <begin position="157"/>
        <end position="167"/>
    </location>
</feature>
<dbReference type="Proteomes" id="UP001651158">
    <property type="component" value="Unassembled WGS sequence"/>
</dbReference>
<accession>A0ABR4QJZ4</accession>
<dbReference type="EMBL" id="JAKROA010000002">
    <property type="protein sequence ID" value="KAL5109720.1"/>
    <property type="molecule type" value="Genomic_DNA"/>
</dbReference>
<feature type="compositionally biased region" description="Basic residues" evidence="1">
    <location>
        <begin position="96"/>
        <end position="107"/>
    </location>
</feature>
<evidence type="ECO:0000313" key="2">
    <source>
        <dbReference type="EMBL" id="KAL5109720.1"/>
    </source>
</evidence>
<feature type="region of interest" description="Disordered" evidence="1">
    <location>
        <begin position="66"/>
        <end position="167"/>
    </location>
</feature>
<comment type="caution">
    <text evidence="2">The sequence shown here is derived from an EMBL/GenBank/DDBJ whole genome shotgun (WGS) entry which is preliminary data.</text>
</comment>
<reference evidence="2 3" key="1">
    <citation type="journal article" date="2022" name="Front. Cell. Infect. Microbiol.">
        <title>The Genomes of Two Strains of Taenia crassiceps the Animal Model for the Study of Human Cysticercosis.</title>
        <authorList>
            <person name="Bobes R.J."/>
            <person name="Estrada K."/>
            <person name="Rios-Valencia D.G."/>
            <person name="Calderon-Gallegos A."/>
            <person name="de la Torre P."/>
            <person name="Carrero J.C."/>
            <person name="Sanchez-Flores A."/>
            <person name="Laclette J.P."/>
        </authorList>
    </citation>
    <scope>NUCLEOTIDE SEQUENCE [LARGE SCALE GENOMIC DNA]</scope>
    <source>
        <strain evidence="2">WFUcys</strain>
    </source>
</reference>
<feature type="compositionally biased region" description="Polar residues" evidence="1">
    <location>
        <begin position="137"/>
        <end position="156"/>
    </location>
</feature>
<keyword evidence="3" id="KW-1185">Reference proteome</keyword>
<feature type="compositionally biased region" description="Polar residues" evidence="1">
    <location>
        <begin position="66"/>
        <end position="77"/>
    </location>
</feature>
<name>A0ABR4QJZ4_9CEST</name>
<proteinExistence type="predicted"/>
<gene>
    <name evidence="2" type="ORF">TcWFU_000665</name>
</gene>
<organism evidence="2 3">
    <name type="scientific">Taenia crassiceps</name>
    <dbReference type="NCBI Taxonomy" id="6207"/>
    <lineage>
        <taxon>Eukaryota</taxon>
        <taxon>Metazoa</taxon>
        <taxon>Spiralia</taxon>
        <taxon>Lophotrochozoa</taxon>
        <taxon>Platyhelminthes</taxon>
        <taxon>Cestoda</taxon>
        <taxon>Eucestoda</taxon>
        <taxon>Cyclophyllidea</taxon>
        <taxon>Taeniidae</taxon>
        <taxon>Taenia</taxon>
    </lineage>
</organism>